<keyword evidence="11 13" id="KW-0472">Membrane</keyword>
<evidence type="ECO:0000259" key="14">
    <source>
        <dbReference type="Pfam" id="PF00535"/>
    </source>
</evidence>
<dbReference type="Proteomes" id="UP000886520">
    <property type="component" value="Chromosome 22"/>
</dbReference>
<keyword evidence="7 13" id="KW-0812">Transmembrane</keyword>
<evidence type="ECO:0000256" key="7">
    <source>
        <dbReference type="ARBA" id="ARBA00022692"/>
    </source>
</evidence>
<evidence type="ECO:0000256" key="8">
    <source>
        <dbReference type="ARBA" id="ARBA00022824"/>
    </source>
</evidence>
<reference evidence="15" key="1">
    <citation type="submission" date="2021-01" db="EMBL/GenBank/DDBJ databases">
        <title>Adiantum capillus-veneris genome.</title>
        <authorList>
            <person name="Fang Y."/>
            <person name="Liao Q."/>
        </authorList>
    </citation>
    <scope>NUCLEOTIDE SEQUENCE</scope>
    <source>
        <strain evidence="15">H3</strain>
        <tissue evidence="15">Leaf</tissue>
    </source>
</reference>
<name>A0A9D4Z5M0_ADICA</name>
<evidence type="ECO:0000256" key="1">
    <source>
        <dbReference type="ARBA" id="ARBA00004389"/>
    </source>
</evidence>
<dbReference type="InterPro" id="IPR029044">
    <property type="entry name" value="Nucleotide-diphossugar_trans"/>
</dbReference>
<keyword evidence="16" id="KW-1185">Reference proteome</keyword>
<gene>
    <name evidence="15" type="ORF">GOP47_0022738</name>
</gene>
<keyword evidence="9" id="KW-0735">Signal-anchor</keyword>
<dbReference type="AlphaFoldDB" id="A0A9D4Z5M0"/>
<keyword evidence="10 13" id="KW-1133">Transmembrane helix</keyword>
<evidence type="ECO:0000256" key="12">
    <source>
        <dbReference type="ARBA" id="ARBA00045097"/>
    </source>
</evidence>
<dbReference type="Pfam" id="PF00535">
    <property type="entry name" value="Glycos_transf_2"/>
    <property type="match status" value="1"/>
</dbReference>
<feature type="transmembrane region" description="Helical" evidence="13">
    <location>
        <begin position="12"/>
        <end position="33"/>
    </location>
</feature>
<dbReference type="InterPro" id="IPR035518">
    <property type="entry name" value="DPG_synthase"/>
</dbReference>
<evidence type="ECO:0000256" key="2">
    <source>
        <dbReference type="ARBA" id="ARBA00004922"/>
    </source>
</evidence>
<dbReference type="PANTHER" id="PTHR10859:SF91">
    <property type="entry name" value="DOLICHYL-PHOSPHATE BETA-GLUCOSYLTRANSFERASE"/>
    <property type="match status" value="1"/>
</dbReference>
<dbReference type="InterPro" id="IPR001173">
    <property type="entry name" value="Glyco_trans_2-like"/>
</dbReference>
<comment type="pathway">
    <text evidence="2">Protein modification; protein glycosylation.</text>
</comment>
<keyword evidence="6" id="KW-0808">Transferase</keyword>
<dbReference type="Gene3D" id="3.90.550.10">
    <property type="entry name" value="Spore Coat Polysaccharide Biosynthesis Protein SpsA, Chain A"/>
    <property type="match status" value="1"/>
</dbReference>
<evidence type="ECO:0000256" key="11">
    <source>
        <dbReference type="ARBA" id="ARBA00023136"/>
    </source>
</evidence>
<dbReference type="GO" id="GO:0004581">
    <property type="term" value="F:dolichyl-phosphate beta-glucosyltransferase activity"/>
    <property type="evidence" value="ECO:0007669"/>
    <property type="project" value="UniProtKB-EC"/>
</dbReference>
<dbReference type="GO" id="GO:0005789">
    <property type="term" value="C:endoplasmic reticulum membrane"/>
    <property type="evidence" value="ECO:0007669"/>
    <property type="project" value="UniProtKB-SubCell"/>
</dbReference>
<dbReference type="OrthoDB" id="3784at2759"/>
<comment type="similarity">
    <text evidence="3">Belongs to the glycosyltransferase 2 family.</text>
</comment>
<dbReference type="GO" id="GO:0006487">
    <property type="term" value="P:protein N-linked glycosylation"/>
    <property type="evidence" value="ECO:0007669"/>
    <property type="project" value="TreeGrafter"/>
</dbReference>
<evidence type="ECO:0000256" key="6">
    <source>
        <dbReference type="ARBA" id="ARBA00022679"/>
    </source>
</evidence>
<comment type="caution">
    <text evidence="15">The sequence shown here is derived from an EMBL/GenBank/DDBJ whole genome shotgun (WGS) entry which is preliminary data.</text>
</comment>
<sequence length="347" mass="39626">MASLSSLLPPIGIPLLVAFFVLFVSLWILSYILEWLRELEDSAQSAHTAFLEDPTSLENHDKTLCPSVFDPAQKYLSLIIPAFNEEDRLPVYIEETLRYLQRRALIDKTFTYEIIVVDDGSTDKTVKVAFDYVRKHTLDRVRVIKLGRNYGKGAAVRKGMLCARGELLLMLDADGATKITDLEKLETEIKNMAEQQSSLRANRAGPPLGVGDSSVVVFGSRAHLEQKALATRKWYRNFLMKGFHFCVLLVAGRGVRDTQCGFKMFTRAAARQLFVNLRLKRWCFDVELVYLCKKLRIPIREVAVTWTEIPGSKVKLLSIVHMLIELVLIRLGYGLQIWKIQRDFMIK</sequence>
<feature type="domain" description="Glycosyltransferase 2-like" evidence="14">
    <location>
        <begin position="77"/>
        <end position="191"/>
    </location>
</feature>
<dbReference type="EMBL" id="JABFUD020000022">
    <property type="protein sequence ID" value="KAI5062199.1"/>
    <property type="molecule type" value="Genomic_DNA"/>
</dbReference>
<dbReference type="PANTHER" id="PTHR10859">
    <property type="entry name" value="GLYCOSYL TRANSFERASE"/>
    <property type="match status" value="1"/>
</dbReference>
<evidence type="ECO:0000313" key="16">
    <source>
        <dbReference type="Proteomes" id="UP000886520"/>
    </source>
</evidence>
<dbReference type="EC" id="2.4.1.117" evidence="4"/>
<evidence type="ECO:0000256" key="3">
    <source>
        <dbReference type="ARBA" id="ARBA00006739"/>
    </source>
</evidence>
<evidence type="ECO:0000256" key="13">
    <source>
        <dbReference type="SAM" id="Phobius"/>
    </source>
</evidence>
<evidence type="ECO:0000256" key="5">
    <source>
        <dbReference type="ARBA" id="ARBA00022676"/>
    </source>
</evidence>
<dbReference type="SUPFAM" id="SSF53448">
    <property type="entry name" value="Nucleotide-diphospho-sugar transferases"/>
    <property type="match status" value="1"/>
</dbReference>
<evidence type="ECO:0000256" key="9">
    <source>
        <dbReference type="ARBA" id="ARBA00022968"/>
    </source>
</evidence>
<evidence type="ECO:0000256" key="10">
    <source>
        <dbReference type="ARBA" id="ARBA00022989"/>
    </source>
</evidence>
<evidence type="ECO:0000313" key="15">
    <source>
        <dbReference type="EMBL" id="KAI5062199.1"/>
    </source>
</evidence>
<dbReference type="CDD" id="cd04188">
    <property type="entry name" value="DPG_synthase"/>
    <property type="match status" value="1"/>
</dbReference>
<keyword evidence="8" id="KW-0256">Endoplasmic reticulum</keyword>
<evidence type="ECO:0000256" key="4">
    <source>
        <dbReference type="ARBA" id="ARBA00012583"/>
    </source>
</evidence>
<comment type="subcellular location">
    <subcellularLocation>
        <location evidence="1">Endoplasmic reticulum membrane</location>
        <topology evidence="1">Single-pass membrane protein</topology>
    </subcellularLocation>
</comment>
<keyword evidence="5" id="KW-0328">Glycosyltransferase</keyword>
<accession>A0A9D4Z5M0</accession>
<dbReference type="FunFam" id="3.90.550.10:FF:000115">
    <property type="entry name" value="Dolichyl-phosphate beta-glucosyltransferase isoform A"/>
    <property type="match status" value="1"/>
</dbReference>
<proteinExistence type="inferred from homology"/>
<organism evidence="15 16">
    <name type="scientific">Adiantum capillus-veneris</name>
    <name type="common">Maidenhair fern</name>
    <dbReference type="NCBI Taxonomy" id="13818"/>
    <lineage>
        <taxon>Eukaryota</taxon>
        <taxon>Viridiplantae</taxon>
        <taxon>Streptophyta</taxon>
        <taxon>Embryophyta</taxon>
        <taxon>Tracheophyta</taxon>
        <taxon>Polypodiopsida</taxon>
        <taxon>Polypodiidae</taxon>
        <taxon>Polypodiales</taxon>
        <taxon>Pteridineae</taxon>
        <taxon>Pteridaceae</taxon>
        <taxon>Vittarioideae</taxon>
        <taxon>Adiantum</taxon>
    </lineage>
</organism>
<comment type="catalytic activity">
    <reaction evidence="12">
        <text>a di-trans,poly-cis-dolichyl phosphate + UDP-alpha-D-glucose = a di-trans,poly-cis-dolichyl beta-D-glucosyl phosphate + UDP</text>
        <dbReference type="Rhea" id="RHEA:15401"/>
        <dbReference type="Rhea" id="RHEA-COMP:19498"/>
        <dbReference type="Rhea" id="RHEA-COMP:19502"/>
        <dbReference type="ChEBI" id="CHEBI:57525"/>
        <dbReference type="ChEBI" id="CHEBI:57683"/>
        <dbReference type="ChEBI" id="CHEBI:58223"/>
        <dbReference type="ChEBI" id="CHEBI:58885"/>
        <dbReference type="EC" id="2.4.1.117"/>
    </reaction>
    <physiologicalReaction direction="left-to-right" evidence="12">
        <dbReference type="Rhea" id="RHEA:15402"/>
    </physiologicalReaction>
</comment>
<protein>
    <recommendedName>
        <fullName evidence="4">dolichyl-phosphate beta-glucosyltransferase</fullName>
        <ecNumber evidence="4">2.4.1.117</ecNumber>
    </recommendedName>
</protein>